<dbReference type="PROSITE" id="PS50111">
    <property type="entry name" value="CHEMOTAXIS_TRANSDUC_2"/>
    <property type="match status" value="1"/>
</dbReference>
<accession>A0A2A4Z988</accession>
<comment type="similarity">
    <text evidence="2">Belongs to the methyl-accepting chemotaxis (MCP) protein family.</text>
</comment>
<reference key="1">
    <citation type="submission" date="2017-08" db="EMBL/GenBank/DDBJ databases">
        <title>A dynamic microbial community with high functional redundancy inhabits the cold, oxic subseafloor aquifer.</title>
        <authorList>
            <person name="Tully B.J."/>
            <person name="Wheat C.G."/>
            <person name="Glazer B.T."/>
            <person name="Huber J.A."/>
        </authorList>
    </citation>
    <scope>NUCLEOTIDE SEQUENCE [LARGE SCALE GENOMIC DNA]</scope>
</reference>
<dbReference type="SUPFAM" id="SSF58104">
    <property type="entry name" value="Methyl-accepting chemotaxis protein (MCP) signaling domain"/>
    <property type="match status" value="1"/>
</dbReference>
<proteinExistence type="inferred from homology"/>
<evidence type="ECO:0000256" key="3">
    <source>
        <dbReference type="PROSITE-ProRule" id="PRU00284"/>
    </source>
</evidence>
<protein>
    <recommendedName>
        <fullName evidence="4">Methyl-accepting transducer domain-containing protein</fullName>
    </recommendedName>
</protein>
<dbReference type="GO" id="GO:0007165">
    <property type="term" value="P:signal transduction"/>
    <property type="evidence" value="ECO:0007669"/>
    <property type="project" value="UniProtKB-KW"/>
</dbReference>
<evidence type="ECO:0000259" key="4">
    <source>
        <dbReference type="PROSITE" id="PS50111"/>
    </source>
</evidence>
<dbReference type="EMBL" id="NVUS01000002">
    <property type="protein sequence ID" value="PCJ03525.1"/>
    <property type="molecule type" value="Genomic_DNA"/>
</dbReference>
<reference evidence="5" key="2">
    <citation type="journal article" date="2018" name="ISME J.">
        <title>A dynamic microbial community with high functional redundancy inhabits the cold, oxic subseafloor aquifer.</title>
        <authorList>
            <person name="Tully B.J."/>
            <person name="Wheat C.G."/>
            <person name="Glazer B.T."/>
            <person name="Huber J.A."/>
        </authorList>
    </citation>
    <scope>NUCLEOTIDE SEQUENCE</scope>
    <source>
        <strain evidence="5">NORP83</strain>
    </source>
</reference>
<evidence type="ECO:0000256" key="2">
    <source>
        <dbReference type="ARBA" id="ARBA00029447"/>
    </source>
</evidence>
<evidence type="ECO:0000256" key="1">
    <source>
        <dbReference type="ARBA" id="ARBA00023224"/>
    </source>
</evidence>
<gene>
    <name evidence="5" type="ORF">COB13_02585</name>
</gene>
<dbReference type="PANTHER" id="PTHR32089">
    <property type="entry name" value="METHYL-ACCEPTING CHEMOTAXIS PROTEIN MCPB"/>
    <property type="match status" value="1"/>
</dbReference>
<dbReference type="InterPro" id="IPR004090">
    <property type="entry name" value="Chemotax_Me-accpt_rcpt"/>
</dbReference>
<dbReference type="Pfam" id="PF00015">
    <property type="entry name" value="MCPsignal"/>
    <property type="match status" value="1"/>
</dbReference>
<sequence length="215" mass="22135">MSISVSIINHANNVKNASTEISTSAQDVQQISENALSDTNNSRDALMSAVGEITNLVNAVTKIEQQLNGLQKSLDNVGKVASTIDDIAKQTNLLALNATIEAARAGEAGKGFAVVASEVKALANQTSTATGQIDKTLGELSAQTKELITLGSSTVKTAHVVQESTDTIGSVIDSVQDAINNMAASIQNIVMKAGDVDTGVVAILDEANIEQSAAA</sequence>
<feature type="domain" description="Methyl-accepting transducer" evidence="4">
    <location>
        <begin position="12"/>
        <end position="215"/>
    </location>
</feature>
<dbReference type="GO" id="GO:0016020">
    <property type="term" value="C:membrane"/>
    <property type="evidence" value="ECO:0007669"/>
    <property type="project" value="InterPro"/>
</dbReference>
<evidence type="ECO:0000313" key="5">
    <source>
        <dbReference type="EMBL" id="PCJ03525.1"/>
    </source>
</evidence>
<dbReference type="Gene3D" id="1.10.287.950">
    <property type="entry name" value="Methyl-accepting chemotaxis protein"/>
    <property type="match status" value="1"/>
</dbReference>
<dbReference type="PANTHER" id="PTHR32089:SF112">
    <property type="entry name" value="LYSOZYME-LIKE PROTEIN-RELATED"/>
    <property type="match status" value="1"/>
</dbReference>
<dbReference type="GO" id="GO:0006935">
    <property type="term" value="P:chemotaxis"/>
    <property type="evidence" value="ECO:0007669"/>
    <property type="project" value="InterPro"/>
</dbReference>
<dbReference type="InterPro" id="IPR004089">
    <property type="entry name" value="MCPsignal_dom"/>
</dbReference>
<comment type="caution">
    <text evidence="5">The sequence shown here is derived from an EMBL/GenBank/DDBJ whole genome shotgun (WGS) entry which is preliminary data.</text>
</comment>
<keyword evidence="1 3" id="KW-0807">Transducer</keyword>
<dbReference type="PRINTS" id="PR00260">
    <property type="entry name" value="CHEMTRNSDUCR"/>
</dbReference>
<dbReference type="SMART" id="SM00283">
    <property type="entry name" value="MA"/>
    <property type="match status" value="1"/>
</dbReference>
<name>A0A2A4Z988_9PROT</name>
<organism evidence="5">
    <name type="scientific">OCS116 cluster bacterium</name>
    <dbReference type="NCBI Taxonomy" id="2030921"/>
    <lineage>
        <taxon>Bacteria</taxon>
        <taxon>Pseudomonadati</taxon>
        <taxon>Pseudomonadota</taxon>
        <taxon>Alphaproteobacteria</taxon>
        <taxon>OCS116 cluster</taxon>
    </lineage>
</organism>
<dbReference type="AlphaFoldDB" id="A0A2A4Z988"/>
<dbReference type="GO" id="GO:0004888">
    <property type="term" value="F:transmembrane signaling receptor activity"/>
    <property type="evidence" value="ECO:0007669"/>
    <property type="project" value="InterPro"/>
</dbReference>